<evidence type="ECO:0000259" key="12">
    <source>
        <dbReference type="Pfam" id="PF01761"/>
    </source>
</evidence>
<comment type="catalytic activity">
    <reaction evidence="10">
        <text>7-phospho-2-dehydro-3-deoxy-D-arabino-heptonate = 3-dehydroquinate + phosphate</text>
        <dbReference type="Rhea" id="RHEA:21968"/>
        <dbReference type="ChEBI" id="CHEBI:32364"/>
        <dbReference type="ChEBI" id="CHEBI:43474"/>
        <dbReference type="ChEBI" id="CHEBI:58394"/>
        <dbReference type="EC" id="4.2.3.4"/>
    </reaction>
</comment>
<evidence type="ECO:0000256" key="2">
    <source>
        <dbReference type="ARBA" id="ARBA00001947"/>
    </source>
</evidence>
<feature type="binding site" evidence="10">
    <location>
        <begin position="134"/>
        <end position="135"/>
    </location>
    <ligand>
        <name>NAD(+)</name>
        <dbReference type="ChEBI" id="CHEBI:57540"/>
    </ligand>
</feature>
<reference evidence="14 15" key="1">
    <citation type="submission" date="2019-02" db="EMBL/GenBank/DDBJ databases">
        <title>Deep-cultivation of Planctomycetes and their phenomic and genomic characterization uncovers novel biology.</title>
        <authorList>
            <person name="Wiegand S."/>
            <person name="Jogler M."/>
            <person name="Boedeker C."/>
            <person name="Pinto D."/>
            <person name="Vollmers J."/>
            <person name="Rivas-Marin E."/>
            <person name="Kohn T."/>
            <person name="Peeters S.H."/>
            <person name="Heuer A."/>
            <person name="Rast P."/>
            <person name="Oberbeckmann S."/>
            <person name="Bunk B."/>
            <person name="Jeske O."/>
            <person name="Meyerdierks A."/>
            <person name="Storesund J.E."/>
            <person name="Kallscheuer N."/>
            <person name="Luecker S."/>
            <person name="Lage O.M."/>
            <person name="Pohl T."/>
            <person name="Merkel B.J."/>
            <person name="Hornburger P."/>
            <person name="Mueller R.-W."/>
            <person name="Bruemmer F."/>
            <person name="Labrenz M."/>
            <person name="Spormann A.M."/>
            <person name="Op den Camp H."/>
            <person name="Overmann J."/>
            <person name="Amann R."/>
            <person name="Jetten M.S.M."/>
            <person name="Mascher T."/>
            <person name="Medema M.H."/>
            <person name="Devos D.P."/>
            <person name="Kaster A.-K."/>
            <person name="Ovreas L."/>
            <person name="Rohde M."/>
            <person name="Galperin M.Y."/>
            <person name="Jogler C."/>
        </authorList>
    </citation>
    <scope>NUCLEOTIDE SEQUENCE [LARGE SCALE GENOMIC DNA]</scope>
    <source>
        <strain evidence="14 15">Spa11</strain>
    </source>
</reference>
<dbReference type="EMBL" id="CP036349">
    <property type="protein sequence ID" value="QDV76173.1"/>
    <property type="molecule type" value="Genomic_DNA"/>
</dbReference>
<dbReference type="Gene3D" id="1.20.1090.10">
    <property type="entry name" value="Dehydroquinate synthase-like - alpha domain"/>
    <property type="match status" value="1"/>
</dbReference>
<dbReference type="UniPathway" id="UPA00053">
    <property type="reaction ID" value="UER00085"/>
</dbReference>
<dbReference type="Pfam" id="PF24621">
    <property type="entry name" value="DHQS_C"/>
    <property type="match status" value="1"/>
</dbReference>
<keyword evidence="10" id="KW-0963">Cytoplasm</keyword>
<comment type="cofactor">
    <cofactor evidence="1 10">
        <name>NAD(+)</name>
        <dbReference type="ChEBI" id="CHEBI:57540"/>
    </cofactor>
</comment>
<evidence type="ECO:0000259" key="13">
    <source>
        <dbReference type="Pfam" id="PF24621"/>
    </source>
</evidence>
<feature type="binding site" evidence="10">
    <location>
        <position position="253"/>
    </location>
    <ligand>
        <name>Zn(2+)</name>
        <dbReference type="ChEBI" id="CHEBI:29105"/>
    </ligand>
</feature>
<keyword evidence="10" id="KW-0028">Amino-acid biosynthesis</keyword>
<comment type="subcellular location">
    <subcellularLocation>
        <location evidence="10">Cytoplasm</location>
    </subcellularLocation>
</comment>
<feature type="binding site" evidence="10">
    <location>
        <position position="189"/>
    </location>
    <ligand>
        <name>Zn(2+)</name>
        <dbReference type="ChEBI" id="CHEBI:29105"/>
    </ligand>
</feature>
<dbReference type="GO" id="GO:0046872">
    <property type="term" value="F:metal ion binding"/>
    <property type="evidence" value="ECO:0007669"/>
    <property type="project" value="UniProtKB-KW"/>
</dbReference>
<evidence type="ECO:0000256" key="3">
    <source>
        <dbReference type="ARBA" id="ARBA00003485"/>
    </source>
</evidence>
<dbReference type="AlphaFoldDB" id="A0A518KEH0"/>
<feature type="binding site" evidence="10">
    <location>
        <position position="147"/>
    </location>
    <ligand>
        <name>NAD(+)</name>
        <dbReference type="ChEBI" id="CHEBI:57540"/>
    </ligand>
</feature>
<evidence type="ECO:0000256" key="11">
    <source>
        <dbReference type="NCBIfam" id="TIGR01357"/>
    </source>
</evidence>
<keyword evidence="4 10" id="KW-0479">Metal-binding</keyword>
<feature type="domain" description="3-dehydroquinate synthase C-terminal" evidence="13">
    <location>
        <begin position="186"/>
        <end position="331"/>
    </location>
</feature>
<gene>
    <name evidence="10 14" type="primary">aroB</name>
    <name evidence="14" type="ORF">Spa11_43980</name>
</gene>
<dbReference type="GO" id="GO:0008652">
    <property type="term" value="P:amino acid biosynthetic process"/>
    <property type="evidence" value="ECO:0007669"/>
    <property type="project" value="UniProtKB-KW"/>
</dbReference>
<keyword evidence="5 10" id="KW-0547">Nucleotide-binding</keyword>
<protein>
    <recommendedName>
        <fullName evidence="10 11">3-dehydroquinate synthase</fullName>
        <shortName evidence="10">DHQS</shortName>
        <ecNumber evidence="10 11">4.2.3.4</ecNumber>
    </recommendedName>
</protein>
<dbReference type="GO" id="GO:0005737">
    <property type="term" value="C:cytoplasm"/>
    <property type="evidence" value="ECO:0007669"/>
    <property type="project" value="UniProtKB-SubCell"/>
</dbReference>
<comment type="function">
    <text evidence="3 10">Catalyzes the conversion of 3-deoxy-D-arabino-heptulosonate 7-phosphate (DAHP) to dehydroquinate (DHQ).</text>
</comment>
<dbReference type="GO" id="GO:0003856">
    <property type="term" value="F:3-dehydroquinate synthase activity"/>
    <property type="evidence" value="ECO:0007669"/>
    <property type="project" value="UniProtKB-UniRule"/>
</dbReference>
<evidence type="ECO:0000256" key="10">
    <source>
        <dbReference type="HAMAP-Rule" id="MF_00110"/>
    </source>
</evidence>
<dbReference type="GO" id="GO:0000166">
    <property type="term" value="F:nucleotide binding"/>
    <property type="evidence" value="ECO:0007669"/>
    <property type="project" value="UniProtKB-KW"/>
</dbReference>
<evidence type="ECO:0000256" key="7">
    <source>
        <dbReference type="ARBA" id="ARBA00023027"/>
    </source>
</evidence>
<evidence type="ECO:0000256" key="5">
    <source>
        <dbReference type="ARBA" id="ARBA00022741"/>
    </source>
</evidence>
<dbReference type="CDD" id="cd08195">
    <property type="entry name" value="DHQS"/>
    <property type="match status" value="1"/>
</dbReference>
<dbReference type="KEGG" id="bmei:Spa11_43980"/>
<keyword evidence="15" id="KW-1185">Reference proteome</keyword>
<evidence type="ECO:0000256" key="4">
    <source>
        <dbReference type="ARBA" id="ARBA00022723"/>
    </source>
</evidence>
<keyword evidence="6 10" id="KW-0862">Zinc</keyword>
<dbReference type="InterPro" id="IPR056179">
    <property type="entry name" value="DHQS_C"/>
</dbReference>
<keyword evidence="8 10" id="KW-0456">Lyase</keyword>
<dbReference type="PANTHER" id="PTHR43622:SF1">
    <property type="entry name" value="3-DEHYDROQUINATE SYNTHASE"/>
    <property type="match status" value="1"/>
</dbReference>
<evidence type="ECO:0000256" key="9">
    <source>
        <dbReference type="ARBA" id="ARBA00023285"/>
    </source>
</evidence>
<comment type="cofactor">
    <cofactor evidence="2">
        <name>Zn(2+)</name>
        <dbReference type="ChEBI" id="CHEBI:29105"/>
    </cofactor>
</comment>
<sequence length="365" mass="39063">MSNEAATVRVSLAERSYDIQIGEGLLDQAVEFVTSRGGARHVVVITDANVDELYGDALADRFVDAGVESHVLVVEAGEPSKSTDVVADLWQTMLDEGCDRQTVVIAVGGGVVGDIAGFVAATFARGLRFFQVPTTLLAQVDSSVGGKTGVNLEGAKNMVGAFWQPDGVLIDTAVLKTLPEEEFCAGLAEVVKYGVILDAEFFAYLEANADAIMDRDPAALRTIIQRSCRLKADVVEADEREETGLRAKLNYGHTFGHALEAATGYSELLHGEAVAIGMACASRLAQSMGRIDAEATDRQVKLLERFELPTAIPEGIDLGELSALMWRDKKVKDGEVRFVLPTRIGEVETVASPGDDLVLASMRTS</sequence>
<keyword evidence="7 10" id="KW-0520">NAD</keyword>
<evidence type="ECO:0000256" key="8">
    <source>
        <dbReference type="ARBA" id="ARBA00023239"/>
    </source>
</evidence>
<dbReference type="FunFam" id="3.40.50.1970:FF:000007">
    <property type="entry name" value="Pentafunctional AROM polypeptide"/>
    <property type="match status" value="1"/>
</dbReference>
<dbReference type="Gene3D" id="3.40.50.1970">
    <property type="match status" value="1"/>
</dbReference>
<dbReference type="InterPro" id="IPR016037">
    <property type="entry name" value="DHQ_synth_AroB"/>
</dbReference>
<organism evidence="14 15">
    <name type="scientific">Botrimarina mediterranea</name>
    <dbReference type="NCBI Taxonomy" id="2528022"/>
    <lineage>
        <taxon>Bacteria</taxon>
        <taxon>Pseudomonadati</taxon>
        <taxon>Planctomycetota</taxon>
        <taxon>Planctomycetia</taxon>
        <taxon>Pirellulales</taxon>
        <taxon>Lacipirellulaceae</taxon>
        <taxon>Botrimarina</taxon>
    </lineage>
</organism>
<comment type="cofactor">
    <cofactor evidence="10">
        <name>Co(2+)</name>
        <dbReference type="ChEBI" id="CHEBI:48828"/>
    </cofactor>
    <cofactor evidence="10">
        <name>Zn(2+)</name>
        <dbReference type="ChEBI" id="CHEBI:29105"/>
    </cofactor>
    <text evidence="10">Binds 1 divalent metal cation per subunit. Can use either Co(2+) or Zn(2+).</text>
</comment>
<feature type="binding site" evidence="10">
    <location>
        <position position="270"/>
    </location>
    <ligand>
        <name>Zn(2+)</name>
        <dbReference type="ChEBI" id="CHEBI:29105"/>
    </ligand>
</feature>
<feature type="binding site" evidence="10">
    <location>
        <begin position="110"/>
        <end position="114"/>
    </location>
    <ligand>
        <name>NAD(+)</name>
        <dbReference type="ChEBI" id="CHEBI:57540"/>
    </ligand>
</feature>
<dbReference type="NCBIfam" id="TIGR01357">
    <property type="entry name" value="aroB"/>
    <property type="match status" value="1"/>
</dbReference>
<dbReference type="EC" id="4.2.3.4" evidence="10 11"/>
<dbReference type="GO" id="GO:0009073">
    <property type="term" value="P:aromatic amino acid family biosynthetic process"/>
    <property type="evidence" value="ECO:0007669"/>
    <property type="project" value="UniProtKB-KW"/>
</dbReference>
<comment type="caution">
    <text evidence="10">Lacks conserved residue(s) required for the propagation of feature annotation.</text>
</comment>
<dbReference type="RefSeq" id="WP_145116635.1">
    <property type="nucleotide sequence ID" value="NZ_CP036349.1"/>
</dbReference>
<keyword evidence="10" id="KW-0057">Aromatic amino acid biosynthesis</keyword>
<dbReference type="PIRSF" id="PIRSF001455">
    <property type="entry name" value="DHQ_synth"/>
    <property type="match status" value="1"/>
</dbReference>
<comment type="similarity">
    <text evidence="10">Belongs to the sugar phosphate cyclases superfamily. Dehydroquinate synthase family.</text>
</comment>
<feature type="domain" description="3-dehydroquinate synthase N-terminal" evidence="12">
    <location>
        <begin position="72"/>
        <end position="183"/>
    </location>
</feature>
<evidence type="ECO:0000256" key="1">
    <source>
        <dbReference type="ARBA" id="ARBA00001911"/>
    </source>
</evidence>
<evidence type="ECO:0000256" key="6">
    <source>
        <dbReference type="ARBA" id="ARBA00022833"/>
    </source>
</evidence>
<evidence type="ECO:0000313" key="14">
    <source>
        <dbReference type="EMBL" id="QDV76173.1"/>
    </source>
</evidence>
<dbReference type="PANTHER" id="PTHR43622">
    <property type="entry name" value="3-DEHYDROQUINATE SYNTHASE"/>
    <property type="match status" value="1"/>
</dbReference>
<name>A0A518KEH0_9BACT</name>
<dbReference type="Proteomes" id="UP000316426">
    <property type="component" value="Chromosome"/>
</dbReference>
<dbReference type="InterPro" id="IPR030963">
    <property type="entry name" value="DHQ_synth_fam"/>
</dbReference>
<feature type="binding site" evidence="10">
    <location>
        <position position="156"/>
    </location>
    <ligand>
        <name>NAD(+)</name>
        <dbReference type="ChEBI" id="CHEBI:57540"/>
    </ligand>
</feature>
<proteinExistence type="inferred from homology"/>
<keyword evidence="9 10" id="KW-0170">Cobalt</keyword>
<comment type="pathway">
    <text evidence="10">Metabolic intermediate biosynthesis; chorismate biosynthesis; chorismate from D-erythrose 4-phosphate and phosphoenolpyruvate: step 2/7.</text>
</comment>
<dbReference type="InterPro" id="IPR030960">
    <property type="entry name" value="DHQS/DOIS_N"/>
</dbReference>
<accession>A0A518KEH0</accession>
<dbReference type="InterPro" id="IPR050071">
    <property type="entry name" value="Dehydroquinate_synthase"/>
</dbReference>
<dbReference type="SUPFAM" id="SSF56796">
    <property type="entry name" value="Dehydroquinate synthase-like"/>
    <property type="match status" value="1"/>
</dbReference>
<evidence type="ECO:0000313" key="15">
    <source>
        <dbReference type="Proteomes" id="UP000316426"/>
    </source>
</evidence>
<dbReference type="GO" id="GO:0009423">
    <property type="term" value="P:chorismate biosynthetic process"/>
    <property type="evidence" value="ECO:0007669"/>
    <property type="project" value="UniProtKB-UniRule"/>
</dbReference>
<dbReference type="Pfam" id="PF01761">
    <property type="entry name" value="DHQ_synthase"/>
    <property type="match status" value="1"/>
</dbReference>
<dbReference type="HAMAP" id="MF_00110">
    <property type="entry name" value="DHQ_synthase"/>
    <property type="match status" value="1"/>
</dbReference>